<dbReference type="Gene3D" id="3.30.420.40">
    <property type="match status" value="2"/>
</dbReference>
<dbReference type="PROSITE" id="PS00445">
    <property type="entry name" value="FGGY_KINASES_2"/>
    <property type="match status" value="1"/>
</dbReference>
<comment type="similarity">
    <text evidence="3 14">Belongs to the FGGY kinase family.</text>
</comment>
<dbReference type="GO" id="GO:0006071">
    <property type="term" value="P:glycerol metabolic process"/>
    <property type="evidence" value="ECO:0007669"/>
    <property type="project" value="UniProtKB-KW"/>
</dbReference>
<name>A0AAN8WY40_HALRR</name>
<dbReference type="GO" id="GO:0005739">
    <property type="term" value="C:mitochondrion"/>
    <property type="evidence" value="ECO:0007669"/>
    <property type="project" value="TreeGrafter"/>
</dbReference>
<dbReference type="CDD" id="cd07793">
    <property type="entry name" value="ASKHA_NBD_FGGY_GK5-like"/>
    <property type="match status" value="1"/>
</dbReference>
<dbReference type="PANTHER" id="PTHR10196:SF68">
    <property type="entry name" value="GLYCEROL KINASE 5-RELATED"/>
    <property type="match status" value="1"/>
</dbReference>
<dbReference type="EC" id="2.7.1.30" evidence="4"/>
<evidence type="ECO:0000256" key="4">
    <source>
        <dbReference type="ARBA" id="ARBA00012099"/>
    </source>
</evidence>
<dbReference type="Pfam" id="PF02782">
    <property type="entry name" value="FGGY_C"/>
    <property type="match status" value="1"/>
</dbReference>
<dbReference type="FunFam" id="3.30.420.40:FF:000102">
    <property type="entry name" value="Putative glycerol kinase 5"/>
    <property type="match status" value="1"/>
</dbReference>
<evidence type="ECO:0000256" key="12">
    <source>
        <dbReference type="ARBA" id="ARBA00045165"/>
    </source>
</evidence>
<dbReference type="SUPFAM" id="SSF53067">
    <property type="entry name" value="Actin-like ATPase domain"/>
    <property type="match status" value="2"/>
</dbReference>
<comment type="subcellular location">
    <subcellularLocation>
        <location evidence="1">Cytoplasm</location>
    </subcellularLocation>
</comment>
<dbReference type="Pfam" id="PF00370">
    <property type="entry name" value="FGGY_N"/>
    <property type="match status" value="1"/>
</dbReference>
<dbReference type="InterPro" id="IPR018483">
    <property type="entry name" value="Carb_kinase_FGGY_CS"/>
</dbReference>
<keyword evidence="10" id="KW-0067">ATP-binding</keyword>
<evidence type="ECO:0000256" key="8">
    <source>
        <dbReference type="ARBA" id="ARBA00022777"/>
    </source>
</evidence>
<evidence type="ECO:0000256" key="6">
    <source>
        <dbReference type="ARBA" id="ARBA00022679"/>
    </source>
</evidence>
<evidence type="ECO:0000313" key="18">
    <source>
        <dbReference type="Proteomes" id="UP001381693"/>
    </source>
</evidence>
<dbReference type="AlphaFoldDB" id="A0AAN8WY40"/>
<evidence type="ECO:0000256" key="10">
    <source>
        <dbReference type="ARBA" id="ARBA00022840"/>
    </source>
</evidence>
<evidence type="ECO:0000259" key="15">
    <source>
        <dbReference type="Pfam" id="PF00370"/>
    </source>
</evidence>
<keyword evidence="5" id="KW-0963">Cytoplasm</keyword>
<keyword evidence="8 14" id="KW-0418">Kinase</keyword>
<dbReference type="InterPro" id="IPR037444">
    <property type="entry name" value="GK5"/>
</dbReference>
<dbReference type="GO" id="GO:0004370">
    <property type="term" value="F:glycerol kinase activity"/>
    <property type="evidence" value="ECO:0007669"/>
    <property type="project" value="UniProtKB-EC"/>
</dbReference>
<evidence type="ECO:0000313" key="17">
    <source>
        <dbReference type="EMBL" id="KAK7070653.1"/>
    </source>
</evidence>
<keyword evidence="7" id="KW-0547">Nucleotide-binding</keyword>
<dbReference type="InterPro" id="IPR043129">
    <property type="entry name" value="ATPase_NBD"/>
</dbReference>
<dbReference type="GO" id="GO:0006641">
    <property type="term" value="P:triglyceride metabolic process"/>
    <property type="evidence" value="ECO:0007669"/>
    <property type="project" value="TreeGrafter"/>
</dbReference>
<dbReference type="Proteomes" id="UP001381693">
    <property type="component" value="Unassembled WGS sequence"/>
</dbReference>
<dbReference type="InterPro" id="IPR000577">
    <property type="entry name" value="Carb_kinase_FGGY"/>
</dbReference>
<feature type="domain" description="Carbohydrate kinase FGGY C-terminal" evidence="16">
    <location>
        <begin position="293"/>
        <end position="480"/>
    </location>
</feature>
<evidence type="ECO:0000256" key="14">
    <source>
        <dbReference type="RuleBase" id="RU003733"/>
    </source>
</evidence>
<keyword evidence="18" id="KW-1185">Reference proteome</keyword>
<dbReference type="InterPro" id="IPR018485">
    <property type="entry name" value="FGGY_C"/>
</dbReference>
<evidence type="ECO:0000256" key="9">
    <source>
        <dbReference type="ARBA" id="ARBA00022798"/>
    </source>
</evidence>
<dbReference type="FunFam" id="3.30.420.40:FF:000104">
    <property type="entry name" value="putative glycerol kinase 5"/>
    <property type="match status" value="1"/>
</dbReference>
<evidence type="ECO:0000256" key="3">
    <source>
        <dbReference type="ARBA" id="ARBA00009156"/>
    </source>
</evidence>
<evidence type="ECO:0000256" key="11">
    <source>
        <dbReference type="ARBA" id="ARBA00033026"/>
    </source>
</evidence>
<organism evidence="17 18">
    <name type="scientific">Halocaridina rubra</name>
    <name type="common">Hawaiian red shrimp</name>
    <dbReference type="NCBI Taxonomy" id="373956"/>
    <lineage>
        <taxon>Eukaryota</taxon>
        <taxon>Metazoa</taxon>
        <taxon>Ecdysozoa</taxon>
        <taxon>Arthropoda</taxon>
        <taxon>Crustacea</taxon>
        <taxon>Multicrustacea</taxon>
        <taxon>Malacostraca</taxon>
        <taxon>Eumalacostraca</taxon>
        <taxon>Eucarida</taxon>
        <taxon>Decapoda</taxon>
        <taxon>Pleocyemata</taxon>
        <taxon>Caridea</taxon>
        <taxon>Atyoidea</taxon>
        <taxon>Atyidae</taxon>
        <taxon>Halocaridina</taxon>
    </lineage>
</organism>
<dbReference type="InterPro" id="IPR018484">
    <property type="entry name" value="FGGY_N"/>
</dbReference>
<feature type="domain" description="Carbohydrate kinase FGGY N-terminal" evidence="15">
    <location>
        <begin position="21"/>
        <end position="283"/>
    </location>
</feature>
<proteinExistence type="inferred from homology"/>
<sequence length="531" mass="59333">MRDIVENSKFADEISSRKTRYIASVDLGTTTIRCFIYTQNVEVVGRAEEKVSLLYPQPGYVEMDPSDLWEKFVNVIKAAIADSGVCPKDIDCLGITTLRATFLTWDRRSGEALHNFIVWKDIRADNLVKEWNNSWTLMGLRFGSSILYNILRQKRYLAASVLKFMNIQVTLRLKWVFENIKRVKDLASQGQVMFGTIDTWLVYKLSGGKVHATDYSNASGTALYDPFIQDWSDIMRGLLSLPKSIYPQLRDSVGEWCTCSPDLFGAPIPITAVVSDQGAALFGACGFRRGDVKITLGTGSFLNVNTGDKAHASISGIYPVHGWKDWEGLIHMAEASSNDNGSVIEWGRKIGLYENASETSDMASSVKSSNNVFFIPAFQGIQAPVNDARATSGFLGLSEDTSRAHMVRAMLESLAFRVYQMYNTVREEADYDLLNLRVDGGVSRNDFMMQMIATLTGKPIERPLCTDSSALGCAFLAGIGAGIWKSRSELLPLSKTERVFKPDMDLQPKLLALMKEWERALQRFTKWQTVP</sequence>
<dbReference type="PIRSF" id="PIRSF000538">
    <property type="entry name" value="GlpK"/>
    <property type="match status" value="1"/>
</dbReference>
<evidence type="ECO:0000256" key="1">
    <source>
        <dbReference type="ARBA" id="ARBA00004496"/>
    </source>
</evidence>
<gene>
    <name evidence="17" type="primary">GK5</name>
    <name evidence="17" type="ORF">SK128_005736</name>
</gene>
<dbReference type="GO" id="GO:0046167">
    <property type="term" value="P:glycerol-3-phosphate biosynthetic process"/>
    <property type="evidence" value="ECO:0007669"/>
    <property type="project" value="TreeGrafter"/>
</dbReference>
<evidence type="ECO:0000259" key="16">
    <source>
        <dbReference type="Pfam" id="PF02782"/>
    </source>
</evidence>
<keyword evidence="9" id="KW-0319">Glycerol metabolism</keyword>
<evidence type="ECO:0000256" key="2">
    <source>
        <dbReference type="ARBA" id="ARBA00005190"/>
    </source>
</evidence>
<comment type="function">
    <text evidence="12">Skin-specific kinase that plays a key role in glycerol metabolism, catalyzing its phosphorylation to produce sn-glycerol 3-phosphate. Involved in skin-specific regulation of sterol regulatory element-binding protein (SREBP) processing and lipid biosynthesis.</text>
</comment>
<protein>
    <recommendedName>
        <fullName evidence="13">Glycerol kinase 5</fullName>
        <ecNumber evidence="4">2.7.1.30</ecNumber>
    </recommendedName>
    <alternativeName>
        <fullName evidence="11">ATP:glycerol 3-phosphotransferase 5</fullName>
    </alternativeName>
</protein>
<evidence type="ECO:0000256" key="5">
    <source>
        <dbReference type="ARBA" id="ARBA00022490"/>
    </source>
</evidence>
<dbReference type="GO" id="GO:0005524">
    <property type="term" value="F:ATP binding"/>
    <property type="evidence" value="ECO:0007669"/>
    <property type="project" value="UniProtKB-KW"/>
</dbReference>
<dbReference type="PANTHER" id="PTHR10196">
    <property type="entry name" value="SUGAR KINASE"/>
    <property type="match status" value="1"/>
</dbReference>
<comment type="caution">
    <text evidence="17">The sequence shown here is derived from an EMBL/GenBank/DDBJ whole genome shotgun (WGS) entry which is preliminary data.</text>
</comment>
<reference evidence="17 18" key="1">
    <citation type="submission" date="2023-11" db="EMBL/GenBank/DDBJ databases">
        <title>Halocaridina rubra genome assembly.</title>
        <authorList>
            <person name="Smith C."/>
        </authorList>
    </citation>
    <scope>NUCLEOTIDE SEQUENCE [LARGE SCALE GENOMIC DNA]</scope>
    <source>
        <strain evidence="17">EP-1</strain>
        <tissue evidence="17">Whole</tissue>
    </source>
</reference>
<evidence type="ECO:0000256" key="13">
    <source>
        <dbReference type="ARBA" id="ARBA00047192"/>
    </source>
</evidence>
<comment type="pathway">
    <text evidence="2">Polyol metabolism; glycerol degradation via glycerol kinase pathway; sn-glycerol 3-phosphate from glycerol: step 1/1.</text>
</comment>
<accession>A0AAN8WY40</accession>
<keyword evidence="6 14" id="KW-0808">Transferase</keyword>
<evidence type="ECO:0000256" key="7">
    <source>
        <dbReference type="ARBA" id="ARBA00022741"/>
    </source>
</evidence>
<dbReference type="EMBL" id="JAXCGZ010015274">
    <property type="protein sequence ID" value="KAK7070653.1"/>
    <property type="molecule type" value="Genomic_DNA"/>
</dbReference>